<comment type="similarity">
    <text evidence="1">Belongs to the peptidase C14B family.</text>
</comment>
<dbReference type="HOGENOM" id="CLU_315939_0_0_1"/>
<sequence>MKIIKHLSVFKPKHKLQQQQVQSQRGYVNVVAEGEEVKGESEGEVTAVKEAVEGKPKADGEPKTDGEQPKPEAETQRKPKRKALLIGIQNYDDVQRLKGPHQDVLDMRQLLIDRYEYNPDDICVLMDRDDLDEDMKPTKDNIMRRMGELVEGARSGDRFFFHYAGHSTQRDTDNLLEEEDGKDEFIVAMNDELIQDNVLRESLVAPLPVGCSLVAVFDSCHSASLLDLEHFRCNRVYVPWLNKGRRRSNSRWNVNVRRRAVPVGPPTPVGPKTPVGSGSTQLRNAAAVNQGPRSPVWNVHPQSPVRNAPQSPAGSQPKSPLHTTFKPSPLNPATSSPVTSSPVTCTCICTCPPWVKQELELDLEAQMQAGERYASLASLSEVSLDGGLASESFEASTSHGVVSSSTPEASSSSSPPNAFSSSHNANIFSPSPIVFPSLRPDASSSSFSSPISPTTSQPHPYPNARPCRRPHPHTHSHPHQQAHHQNPQLQQQSQQYQTKPLLPQLDISSRKVYQTKRVSSRSVRWRRTSIDRILESPVVGSAGLADLGGSMGMESVAEDVGPSPTAASPALGPGEFGLEQIAEWNGFVEDLNASHGIRATSAQLLYDPSRYDFEKIAITTRSSTKVVSQRVEEGAGDKGKDEENVKPGGNAPLASTSKKGMPLVGGIKAQSLTIRTDVKTSTSVGGVRAGSEGAIVRGVVFPGGPQVVVGGNKARQGSLGAAAVSLEAAAAAGSSSRRSTESYHTTGGSSVPAAAANAFGLSEASEHWYENLTGSPIHRCMSPEALFCTGFCHERWEMEKKANGGVLNHVDVISLSASKDGQRSWEDKSGASMTQALITLLKDDPNPSLRDLLTNVSHDLHRYYLRLHSMSRDYKKQVRERNAKMAAKGRSDRMVVPQEVEMDNFQDPQISSSRPLEMGRLWRL</sequence>
<gene>
    <name evidence="6" type="ORF">K443DRAFT_676617</name>
</gene>
<keyword evidence="7" id="KW-1185">Reference proteome</keyword>
<proteinExistence type="inferred from homology"/>
<dbReference type="Proteomes" id="UP000054477">
    <property type="component" value="Unassembled WGS sequence"/>
</dbReference>
<dbReference type="GO" id="GO:0006915">
    <property type="term" value="P:apoptotic process"/>
    <property type="evidence" value="ECO:0007669"/>
    <property type="project" value="UniProtKB-KW"/>
</dbReference>
<dbReference type="PANTHER" id="PTHR48104">
    <property type="entry name" value="METACASPASE-4"/>
    <property type="match status" value="1"/>
</dbReference>
<dbReference type="InterPro" id="IPR011600">
    <property type="entry name" value="Pept_C14_caspase"/>
</dbReference>
<dbReference type="Gene3D" id="3.40.50.12660">
    <property type="match status" value="1"/>
</dbReference>
<feature type="compositionally biased region" description="Low complexity" evidence="4">
    <location>
        <begin position="403"/>
        <end position="420"/>
    </location>
</feature>
<dbReference type="GO" id="GO:0004197">
    <property type="term" value="F:cysteine-type endopeptidase activity"/>
    <property type="evidence" value="ECO:0007669"/>
    <property type="project" value="InterPro"/>
</dbReference>
<evidence type="ECO:0000313" key="7">
    <source>
        <dbReference type="Proteomes" id="UP000054477"/>
    </source>
</evidence>
<dbReference type="Pfam" id="PF00656">
    <property type="entry name" value="Peptidase_C14"/>
    <property type="match status" value="2"/>
</dbReference>
<feature type="region of interest" description="Disordered" evidence="4">
    <location>
        <begin position="628"/>
        <end position="660"/>
    </location>
</feature>
<evidence type="ECO:0000256" key="4">
    <source>
        <dbReference type="SAM" id="MobiDB-lite"/>
    </source>
</evidence>
<evidence type="ECO:0000259" key="5">
    <source>
        <dbReference type="Pfam" id="PF00656"/>
    </source>
</evidence>
<accession>A0A0C9XFD3</accession>
<feature type="domain" description="Peptidase C14 caspase" evidence="5">
    <location>
        <begin position="798"/>
        <end position="866"/>
    </location>
</feature>
<evidence type="ECO:0000256" key="3">
    <source>
        <dbReference type="ARBA" id="ARBA00022807"/>
    </source>
</evidence>
<name>A0A0C9XFD3_9AGAR</name>
<reference evidence="7" key="2">
    <citation type="submission" date="2015-01" db="EMBL/GenBank/DDBJ databases">
        <title>Evolutionary Origins and Diversification of the Mycorrhizal Mutualists.</title>
        <authorList>
            <consortium name="DOE Joint Genome Institute"/>
            <consortium name="Mycorrhizal Genomics Consortium"/>
            <person name="Kohler A."/>
            <person name="Kuo A."/>
            <person name="Nagy L.G."/>
            <person name="Floudas D."/>
            <person name="Copeland A."/>
            <person name="Barry K.W."/>
            <person name="Cichocki N."/>
            <person name="Veneault-Fourrey C."/>
            <person name="LaButti K."/>
            <person name="Lindquist E.A."/>
            <person name="Lipzen A."/>
            <person name="Lundell T."/>
            <person name="Morin E."/>
            <person name="Murat C."/>
            <person name="Riley R."/>
            <person name="Ohm R."/>
            <person name="Sun H."/>
            <person name="Tunlid A."/>
            <person name="Henrissat B."/>
            <person name="Grigoriev I.V."/>
            <person name="Hibbett D.S."/>
            <person name="Martin F."/>
        </authorList>
    </citation>
    <scope>NUCLEOTIDE SEQUENCE [LARGE SCALE GENOMIC DNA]</scope>
    <source>
        <strain evidence="7">LaAM-08-1</strain>
    </source>
</reference>
<reference evidence="6 7" key="1">
    <citation type="submission" date="2014-04" db="EMBL/GenBank/DDBJ databases">
        <authorList>
            <consortium name="DOE Joint Genome Institute"/>
            <person name="Kuo A."/>
            <person name="Kohler A."/>
            <person name="Nagy L.G."/>
            <person name="Floudas D."/>
            <person name="Copeland A."/>
            <person name="Barry K.W."/>
            <person name="Cichocki N."/>
            <person name="Veneault-Fourrey C."/>
            <person name="LaButti K."/>
            <person name="Lindquist E.A."/>
            <person name="Lipzen A."/>
            <person name="Lundell T."/>
            <person name="Morin E."/>
            <person name="Murat C."/>
            <person name="Sun H."/>
            <person name="Tunlid A."/>
            <person name="Henrissat B."/>
            <person name="Grigoriev I.V."/>
            <person name="Hibbett D.S."/>
            <person name="Martin F."/>
            <person name="Nordberg H.P."/>
            <person name="Cantor M.N."/>
            <person name="Hua S.X."/>
        </authorList>
    </citation>
    <scope>NUCLEOTIDE SEQUENCE [LARGE SCALE GENOMIC DNA]</scope>
    <source>
        <strain evidence="6 7">LaAM-08-1</strain>
    </source>
</reference>
<feature type="compositionally biased region" description="Polar residues" evidence="4">
    <location>
        <begin position="300"/>
        <end position="326"/>
    </location>
</feature>
<evidence type="ECO:0000256" key="2">
    <source>
        <dbReference type="ARBA" id="ARBA00022703"/>
    </source>
</evidence>
<feature type="compositionally biased region" description="Low complexity" evidence="4">
    <location>
        <begin position="440"/>
        <end position="458"/>
    </location>
</feature>
<feature type="domain" description="Peptidase C14 caspase" evidence="5">
    <location>
        <begin position="80"/>
        <end position="228"/>
    </location>
</feature>
<dbReference type="EMBL" id="KN838578">
    <property type="protein sequence ID" value="KIK03611.1"/>
    <property type="molecule type" value="Genomic_DNA"/>
</dbReference>
<dbReference type="AlphaFoldDB" id="A0A0C9XFD3"/>
<feature type="region of interest" description="Disordered" evidence="4">
    <location>
        <begin position="440"/>
        <end position="496"/>
    </location>
</feature>
<evidence type="ECO:0000313" key="6">
    <source>
        <dbReference type="EMBL" id="KIK03611.1"/>
    </source>
</evidence>
<organism evidence="6 7">
    <name type="scientific">Laccaria amethystina LaAM-08-1</name>
    <dbReference type="NCBI Taxonomy" id="1095629"/>
    <lineage>
        <taxon>Eukaryota</taxon>
        <taxon>Fungi</taxon>
        <taxon>Dikarya</taxon>
        <taxon>Basidiomycota</taxon>
        <taxon>Agaricomycotina</taxon>
        <taxon>Agaricomycetes</taxon>
        <taxon>Agaricomycetidae</taxon>
        <taxon>Agaricales</taxon>
        <taxon>Agaricineae</taxon>
        <taxon>Hydnangiaceae</taxon>
        <taxon>Laccaria</taxon>
    </lineage>
</organism>
<feature type="region of interest" description="Disordered" evidence="4">
    <location>
        <begin position="257"/>
        <end position="339"/>
    </location>
</feature>
<dbReference type="OrthoDB" id="3223806at2759"/>
<dbReference type="InterPro" id="IPR029030">
    <property type="entry name" value="Caspase-like_dom_sf"/>
</dbReference>
<dbReference type="GO" id="GO:0006508">
    <property type="term" value="P:proteolysis"/>
    <property type="evidence" value="ECO:0007669"/>
    <property type="project" value="InterPro"/>
</dbReference>
<feature type="region of interest" description="Disordered" evidence="4">
    <location>
        <begin position="35"/>
        <end position="80"/>
    </location>
</feature>
<dbReference type="PANTHER" id="PTHR48104:SF30">
    <property type="entry name" value="METACASPASE-1"/>
    <property type="match status" value="1"/>
</dbReference>
<feature type="compositionally biased region" description="Low complexity" evidence="4">
    <location>
        <begin position="483"/>
        <end position="496"/>
    </location>
</feature>
<feature type="region of interest" description="Disordered" evidence="4">
    <location>
        <begin position="399"/>
        <end position="420"/>
    </location>
</feature>
<feature type="compositionally biased region" description="Basic and acidic residues" evidence="4">
    <location>
        <begin position="50"/>
        <end position="77"/>
    </location>
</feature>
<feature type="compositionally biased region" description="Basic and acidic residues" evidence="4">
    <location>
        <begin position="630"/>
        <end position="645"/>
    </location>
</feature>
<dbReference type="GO" id="GO:0005737">
    <property type="term" value="C:cytoplasm"/>
    <property type="evidence" value="ECO:0007669"/>
    <property type="project" value="TreeGrafter"/>
</dbReference>
<keyword evidence="3" id="KW-0645">Protease</keyword>
<protein>
    <recommendedName>
        <fullName evidence="5">Peptidase C14 caspase domain-containing protein</fullName>
    </recommendedName>
</protein>
<keyword evidence="3" id="KW-0788">Thiol protease</keyword>
<feature type="compositionally biased region" description="Basic residues" evidence="4">
    <location>
        <begin position="466"/>
        <end position="482"/>
    </location>
</feature>
<dbReference type="SUPFAM" id="SSF52129">
    <property type="entry name" value="Caspase-like"/>
    <property type="match status" value="1"/>
</dbReference>
<dbReference type="InterPro" id="IPR050452">
    <property type="entry name" value="Metacaspase"/>
</dbReference>
<keyword evidence="3" id="KW-0378">Hydrolase</keyword>
<keyword evidence="2" id="KW-0053">Apoptosis</keyword>
<evidence type="ECO:0000256" key="1">
    <source>
        <dbReference type="ARBA" id="ARBA00009005"/>
    </source>
</evidence>